<dbReference type="OrthoDB" id="1434644at2759"/>
<dbReference type="GO" id="GO:0005634">
    <property type="term" value="C:nucleus"/>
    <property type="evidence" value="ECO:0007669"/>
    <property type="project" value="TreeGrafter"/>
</dbReference>
<feature type="region of interest" description="Disordered" evidence="1">
    <location>
        <begin position="513"/>
        <end position="552"/>
    </location>
</feature>
<reference evidence="2" key="1">
    <citation type="journal article" date="2020" name="bioRxiv">
        <title>Comparative genomics of Chlamydomonas.</title>
        <authorList>
            <person name="Craig R.J."/>
            <person name="Hasan A.R."/>
            <person name="Ness R.W."/>
            <person name="Keightley P.D."/>
        </authorList>
    </citation>
    <scope>NUCLEOTIDE SEQUENCE</scope>
    <source>
        <strain evidence="2">CCAP 11/70</strain>
    </source>
</reference>
<sequence length="866" mass="92721">MRKECPLCKNNPNKKCREEDNFDEAYADGQILKSKCEADVFLEIINLRTGQPEALPSVEIAVSVVDGESYSETAPGNYGHVKELLKNDDDSILLGAYQAGSKTEADGRLYLRMNEGQVKLPDVCVTDKNDTFHLNNETFGTFRLMARAVRREGYHLTPVENVRPTVSGRFIVKTQRALNDYRKSEYPHYKDELTKLKHIGSITAQRLREIQQHLDCPYSTIETVEQLKQLMQYADQNRQVENKMLELLNMKGKHKHKWDYLREVLAERVVYDDMLHRLWYTDDSCGQGVIFSCKQGQVNMERPIGLVQRAPNGRLVVTSSPTGGDAETLKQWRLAAEQSWHTPGHRGWTAVQEQLEMVNAGSGGSSLLIGGGASMSMQAGTPSMSIADGLDDQMVARRGSVGMGPSGMMLNDSARSRRSSAVSYPTPDSPGLGPPGMYGMQQGGMQGDMQGMQGGQAPFQFTGGRSMAAHTLISSGLAAAAGDLGPDVYRTASAPNMAAANIAASPPLYSHNSIDSTGGGSNLVGQTSGPQSGPIGGQGGDGGLGPPPMRPARYRRLSADATAVRQMAMMQAAGMQQPADLSVDLTGKRSRNSAPQQPLFDELQMQMQMQQQAQMQQAGNGGAEGPNRHALYHFESRGRHTPRSRLSQEVSDSAAASALGGVLDTSDIESYLAQNFSFINNEPTLSGGAMPEQGGGVMGGGMMGGSMGGNTLGIAAMPSAGLSGPLMNMSLQPSEQQLTGQMQHSLILGDQGGRMGGPGPGGLMGMDPHQHAQHQQMGQHGGVGMSAGAVAGGSNAGGMAPQPGRALVHQDSGGAMWPNQANRQLKHCESDSFKRFLAVGLPFAPMEPMPEDLLEGMRRDSGLMGE</sequence>
<dbReference type="AlphaFoldDB" id="A0A835YA29"/>
<comment type="caution">
    <text evidence="2">The sequence shown here is derived from an EMBL/GenBank/DDBJ whole genome shotgun (WGS) entry which is preliminary data.</text>
</comment>
<protein>
    <submittedName>
        <fullName evidence="2">Uncharacterized protein</fullName>
    </submittedName>
</protein>
<dbReference type="EMBL" id="JAEHOE010000008">
    <property type="protein sequence ID" value="KAG2498858.1"/>
    <property type="molecule type" value="Genomic_DNA"/>
</dbReference>
<dbReference type="GO" id="GO:0080142">
    <property type="term" value="P:regulation of salicylic acid biosynthetic process"/>
    <property type="evidence" value="ECO:0007669"/>
    <property type="project" value="TreeGrafter"/>
</dbReference>
<evidence type="ECO:0000256" key="1">
    <source>
        <dbReference type="SAM" id="MobiDB-lite"/>
    </source>
</evidence>
<dbReference type="PANTHER" id="PTHR31713:SF96">
    <property type="entry name" value="OS02G0562300 PROTEIN"/>
    <property type="match status" value="1"/>
</dbReference>
<evidence type="ECO:0000313" key="2">
    <source>
        <dbReference type="EMBL" id="KAG2498858.1"/>
    </source>
</evidence>
<organism evidence="2 3">
    <name type="scientific">Edaphochlamys debaryana</name>
    <dbReference type="NCBI Taxonomy" id="47281"/>
    <lineage>
        <taxon>Eukaryota</taxon>
        <taxon>Viridiplantae</taxon>
        <taxon>Chlorophyta</taxon>
        <taxon>core chlorophytes</taxon>
        <taxon>Chlorophyceae</taxon>
        <taxon>CS clade</taxon>
        <taxon>Chlamydomonadales</taxon>
        <taxon>Chlamydomonadales incertae sedis</taxon>
        <taxon>Edaphochlamys</taxon>
    </lineage>
</organism>
<dbReference type="InterPro" id="IPR012416">
    <property type="entry name" value="CBP60"/>
</dbReference>
<evidence type="ECO:0000313" key="3">
    <source>
        <dbReference type="Proteomes" id="UP000612055"/>
    </source>
</evidence>
<dbReference type="GO" id="GO:0043565">
    <property type="term" value="F:sequence-specific DNA binding"/>
    <property type="evidence" value="ECO:0007669"/>
    <property type="project" value="TreeGrafter"/>
</dbReference>
<gene>
    <name evidence="2" type="ORF">HYH03_003050</name>
</gene>
<feature type="compositionally biased region" description="Gly residues" evidence="1">
    <location>
        <begin position="534"/>
        <end position="544"/>
    </location>
</feature>
<dbReference type="Proteomes" id="UP000612055">
    <property type="component" value="Unassembled WGS sequence"/>
</dbReference>
<name>A0A835YA29_9CHLO</name>
<accession>A0A835YA29</accession>
<proteinExistence type="predicted"/>
<keyword evidence="3" id="KW-1185">Reference proteome</keyword>
<dbReference type="GO" id="GO:0003700">
    <property type="term" value="F:DNA-binding transcription factor activity"/>
    <property type="evidence" value="ECO:0007669"/>
    <property type="project" value="TreeGrafter"/>
</dbReference>
<dbReference type="PANTHER" id="PTHR31713">
    <property type="entry name" value="OS02G0177800 PROTEIN"/>
    <property type="match status" value="1"/>
</dbReference>
<dbReference type="GO" id="GO:0005516">
    <property type="term" value="F:calmodulin binding"/>
    <property type="evidence" value="ECO:0007669"/>
    <property type="project" value="InterPro"/>
</dbReference>